<dbReference type="PROSITE" id="PS00503">
    <property type="entry name" value="PECTINESTERASE_2"/>
    <property type="match status" value="1"/>
</dbReference>
<organism evidence="12 13">
    <name type="scientific">Erythranthe guttata</name>
    <name type="common">Yellow monkey flower</name>
    <name type="synonym">Mimulus guttatus</name>
    <dbReference type="NCBI Taxonomy" id="4155"/>
    <lineage>
        <taxon>Eukaryota</taxon>
        <taxon>Viridiplantae</taxon>
        <taxon>Streptophyta</taxon>
        <taxon>Embryophyta</taxon>
        <taxon>Tracheophyta</taxon>
        <taxon>Spermatophyta</taxon>
        <taxon>Magnoliopsida</taxon>
        <taxon>eudicotyledons</taxon>
        <taxon>Gunneridae</taxon>
        <taxon>Pentapetalae</taxon>
        <taxon>asterids</taxon>
        <taxon>lamiids</taxon>
        <taxon>Lamiales</taxon>
        <taxon>Phrymaceae</taxon>
        <taxon>Erythranthe</taxon>
    </lineage>
</organism>
<evidence type="ECO:0000256" key="3">
    <source>
        <dbReference type="ARBA" id="ARBA00008891"/>
    </source>
</evidence>
<dbReference type="EMBL" id="KI631172">
    <property type="protein sequence ID" value="EYU29668.1"/>
    <property type="molecule type" value="Genomic_DNA"/>
</dbReference>
<proteinExistence type="inferred from homology"/>
<keyword evidence="5" id="KW-0964">Secreted</keyword>
<comment type="catalytic activity">
    <reaction evidence="8 10">
        <text>[(1-&gt;4)-alpha-D-galacturonosyl methyl ester](n) + n H2O = [(1-&gt;4)-alpha-D-galacturonosyl](n) + n methanol + n H(+)</text>
        <dbReference type="Rhea" id="RHEA:22380"/>
        <dbReference type="Rhea" id="RHEA-COMP:14570"/>
        <dbReference type="Rhea" id="RHEA-COMP:14573"/>
        <dbReference type="ChEBI" id="CHEBI:15377"/>
        <dbReference type="ChEBI" id="CHEBI:15378"/>
        <dbReference type="ChEBI" id="CHEBI:17790"/>
        <dbReference type="ChEBI" id="CHEBI:140522"/>
        <dbReference type="ChEBI" id="CHEBI:140523"/>
        <dbReference type="EC" id="3.1.1.11"/>
    </reaction>
</comment>
<dbReference type="AlphaFoldDB" id="A0A022QQW0"/>
<keyword evidence="7 10" id="KW-0063">Aspartyl esterase</keyword>
<evidence type="ECO:0000256" key="4">
    <source>
        <dbReference type="ARBA" id="ARBA00013229"/>
    </source>
</evidence>
<evidence type="ECO:0000259" key="11">
    <source>
        <dbReference type="Pfam" id="PF01095"/>
    </source>
</evidence>
<dbReference type="STRING" id="4155.A0A022QQW0"/>
<dbReference type="GO" id="GO:0045490">
    <property type="term" value="P:pectin catabolic process"/>
    <property type="evidence" value="ECO:0000318"/>
    <property type="project" value="GO_Central"/>
</dbReference>
<reference evidence="12 13" key="1">
    <citation type="journal article" date="2013" name="Proc. Natl. Acad. Sci. U.S.A.">
        <title>Fine-scale variation in meiotic recombination in Mimulus inferred from population shotgun sequencing.</title>
        <authorList>
            <person name="Hellsten U."/>
            <person name="Wright K.M."/>
            <person name="Jenkins J."/>
            <person name="Shu S."/>
            <person name="Yuan Y."/>
            <person name="Wessler S.R."/>
            <person name="Schmutz J."/>
            <person name="Willis J.H."/>
            <person name="Rokhsar D.S."/>
        </authorList>
    </citation>
    <scope>NUCLEOTIDE SEQUENCE [LARGE SCALE GENOMIC DNA]</scope>
    <source>
        <strain evidence="13">cv. DUN x IM62</strain>
    </source>
</reference>
<dbReference type="eggNOG" id="ENOG502QU68">
    <property type="taxonomic scope" value="Eukaryota"/>
</dbReference>
<dbReference type="InterPro" id="IPR033131">
    <property type="entry name" value="Pectinesterase_Asp_AS"/>
</dbReference>
<dbReference type="InterPro" id="IPR011050">
    <property type="entry name" value="Pectin_lyase_fold/virulence"/>
</dbReference>
<feature type="signal peptide" evidence="10">
    <location>
        <begin position="1"/>
        <end position="25"/>
    </location>
</feature>
<dbReference type="InterPro" id="IPR000070">
    <property type="entry name" value="Pectinesterase_cat"/>
</dbReference>
<evidence type="ECO:0000256" key="10">
    <source>
        <dbReference type="RuleBase" id="RU000589"/>
    </source>
</evidence>
<comment type="subcellular location">
    <subcellularLocation>
        <location evidence="1">Secreted</location>
    </subcellularLocation>
</comment>
<dbReference type="GO" id="GO:0042545">
    <property type="term" value="P:cell wall modification"/>
    <property type="evidence" value="ECO:0007669"/>
    <property type="project" value="UniProtKB-UniRule"/>
</dbReference>
<dbReference type="GO" id="GO:0030599">
    <property type="term" value="F:pectinesterase activity"/>
    <property type="evidence" value="ECO:0000318"/>
    <property type="project" value="GO_Central"/>
</dbReference>
<evidence type="ECO:0000313" key="13">
    <source>
        <dbReference type="Proteomes" id="UP000030748"/>
    </source>
</evidence>
<evidence type="ECO:0000256" key="8">
    <source>
        <dbReference type="ARBA" id="ARBA00047928"/>
    </source>
</evidence>
<evidence type="ECO:0000256" key="7">
    <source>
        <dbReference type="ARBA" id="ARBA00023085"/>
    </source>
</evidence>
<keyword evidence="10" id="KW-0732">Signal</keyword>
<feature type="chain" id="PRO_5005101166" description="Pectinesterase" evidence="10">
    <location>
        <begin position="26"/>
        <end position="276"/>
    </location>
</feature>
<evidence type="ECO:0000256" key="2">
    <source>
        <dbReference type="ARBA" id="ARBA00005184"/>
    </source>
</evidence>
<sequence>MNLKITSVFILVTLVTFLDSVHVVAENNVIDSPLLIQKIGSNRTIVVDANGQGDFKSVQAAINYVPNRNSKWIVIHIRKGVYREKVTIPRNKPYIFMKGDGKGKTSIVWSKISEKSYDSSTFKLEAQHFIAFGISFKNTALTHTTSHKAVAALVGGDKAAFYECAFFSNHNTLYDYKGTHYYDKCYIQGSVDFIFGQGQAIFHDCEILATNDLRHEIGGSITANYRQNHKERSGFVFINGKVYGIGNVYLGSAKGTHSRQFIQSRVQVPWAGIRPE</sequence>
<evidence type="ECO:0000256" key="5">
    <source>
        <dbReference type="ARBA" id="ARBA00022525"/>
    </source>
</evidence>
<keyword evidence="13" id="KW-1185">Reference proteome</keyword>
<dbReference type="InterPro" id="IPR012334">
    <property type="entry name" value="Pectin_lyas_fold"/>
</dbReference>
<evidence type="ECO:0000256" key="6">
    <source>
        <dbReference type="ARBA" id="ARBA00022801"/>
    </source>
</evidence>
<dbReference type="Gene3D" id="2.160.20.10">
    <property type="entry name" value="Single-stranded right-handed beta-helix, Pectin lyase-like"/>
    <property type="match status" value="1"/>
</dbReference>
<dbReference type="Pfam" id="PF01095">
    <property type="entry name" value="Pectinesterase"/>
    <property type="match status" value="1"/>
</dbReference>
<accession>A0A022QQW0</accession>
<dbReference type="PANTHER" id="PTHR31321">
    <property type="entry name" value="ACYL-COA THIOESTER HYDROLASE YBHC-RELATED"/>
    <property type="match status" value="1"/>
</dbReference>
<dbReference type="EC" id="3.1.1.11" evidence="4 10"/>
<evidence type="ECO:0000256" key="1">
    <source>
        <dbReference type="ARBA" id="ARBA00004613"/>
    </source>
</evidence>
<keyword evidence="6 10" id="KW-0378">Hydrolase</keyword>
<dbReference type="Proteomes" id="UP000030748">
    <property type="component" value="Unassembled WGS sequence"/>
</dbReference>
<name>A0A022QQW0_ERYGU</name>
<evidence type="ECO:0000313" key="12">
    <source>
        <dbReference type="EMBL" id="EYU29668.1"/>
    </source>
</evidence>
<protein>
    <recommendedName>
        <fullName evidence="4 10">Pectinesterase</fullName>
        <ecNumber evidence="4 10">3.1.1.11</ecNumber>
    </recommendedName>
</protein>
<evidence type="ECO:0000256" key="9">
    <source>
        <dbReference type="PROSITE-ProRule" id="PRU10040"/>
    </source>
</evidence>
<dbReference type="GO" id="GO:0005576">
    <property type="term" value="C:extracellular region"/>
    <property type="evidence" value="ECO:0007669"/>
    <property type="project" value="UniProtKB-SubCell"/>
</dbReference>
<gene>
    <name evidence="12" type="ORF">MIMGU_mgv1a011615mg</name>
</gene>
<feature type="active site" evidence="9">
    <location>
        <position position="192"/>
    </location>
</feature>
<dbReference type="UniPathway" id="UPA00545">
    <property type="reaction ID" value="UER00823"/>
</dbReference>
<dbReference type="SUPFAM" id="SSF51126">
    <property type="entry name" value="Pectin lyase-like"/>
    <property type="match status" value="1"/>
</dbReference>
<dbReference type="PANTHER" id="PTHR31321:SF98">
    <property type="entry name" value="PECTINESTERASE 67-RELATED"/>
    <property type="match status" value="1"/>
</dbReference>
<feature type="domain" description="Pectinesterase catalytic" evidence="11">
    <location>
        <begin position="45"/>
        <end position="245"/>
    </location>
</feature>
<comment type="similarity">
    <text evidence="3">Belongs to the pectinesterase family.</text>
</comment>
<comment type="pathway">
    <text evidence="2 10">Glycan metabolism; pectin degradation; 2-dehydro-3-deoxy-D-gluconate from pectin: step 1/5.</text>
</comment>